<evidence type="ECO:0000256" key="4">
    <source>
        <dbReference type="ARBA" id="ARBA00022984"/>
    </source>
</evidence>
<evidence type="ECO:0000259" key="7">
    <source>
        <dbReference type="Pfam" id="PF13480"/>
    </source>
</evidence>
<dbReference type="GO" id="GO:0009252">
    <property type="term" value="P:peptidoglycan biosynthetic process"/>
    <property type="evidence" value="ECO:0007669"/>
    <property type="project" value="UniProtKB-KW"/>
</dbReference>
<dbReference type="InterPro" id="IPR050644">
    <property type="entry name" value="PG_Glycine_Bridge_Synth"/>
</dbReference>
<keyword evidence="3" id="KW-0133">Cell shape</keyword>
<dbReference type="SUPFAM" id="SSF55729">
    <property type="entry name" value="Acyl-CoA N-acyltransferases (Nat)"/>
    <property type="match status" value="1"/>
</dbReference>
<keyword evidence="5" id="KW-0012">Acyltransferase</keyword>
<dbReference type="PANTHER" id="PTHR36174:SF1">
    <property type="entry name" value="LIPID II:GLYCINE GLYCYLTRANSFERASE"/>
    <property type="match status" value="1"/>
</dbReference>
<evidence type="ECO:0000256" key="2">
    <source>
        <dbReference type="ARBA" id="ARBA00022679"/>
    </source>
</evidence>
<keyword evidence="6" id="KW-0961">Cell wall biogenesis/degradation</keyword>
<gene>
    <name evidence="8" type="ORF">K4G66_25975</name>
</gene>
<dbReference type="InterPro" id="IPR003447">
    <property type="entry name" value="FEMABX"/>
</dbReference>
<dbReference type="GO" id="GO:0071555">
    <property type="term" value="P:cell wall organization"/>
    <property type="evidence" value="ECO:0007669"/>
    <property type="project" value="UniProtKB-KW"/>
</dbReference>
<dbReference type="InterPro" id="IPR038740">
    <property type="entry name" value="BioF2-like_GNAT_dom"/>
</dbReference>
<keyword evidence="4" id="KW-0573">Peptidoglycan synthesis</keyword>
<protein>
    <submittedName>
        <fullName evidence="8">GNAT family N-acetyltransferase</fullName>
    </submittedName>
</protein>
<dbReference type="PROSITE" id="PS51191">
    <property type="entry name" value="FEMABX"/>
    <property type="match status" value="1"/>
</dbReference>
<dbReference type="Gene3D" id="3.40.630.30">
    <property type="match status" value="1"/>
</dbReference>
<reference evidence="8" key="2">
    <citation type="journal article" date="2024" name="Antonie Van Leeuwenhoek">
        <title>Roseihalotalea indica gen. nov., sp. nov., a halophilic Bacteroidetes from mesopelagic Southwest Indian Ocean with higher carbohydrate metabolic potential.</title>
        <authorList>
            <person name="Chen B."/>
            <person name="Zhang M."/>
            <person name="Lin D."/>
            <person name="Ye J."/>
            <person name="Tang K."/>
        </authorList>
    </citation>
    <scope>NUCLEOTIDE SEQUENCE</scope>
    <source>
        <strain evidence="8">TK19036</strain>
    </source>
</reference>
<evidence type="ECO:0000256" key="3">
    <source>
        <dbReference type="ARBA" id="ARBA00022960"/>
    </source>
</evidence>
<evidence type="ECO:0000256" key="1">
    <source>
        <dbReference type="ARBA" id="ARBA00009943"/>
    </source>
</evidence>
<dbReference type="EMBL" id="CP120682">
    <property type="protein sequence ID" value="WKN35821.1"/>
    <property type="molecule type" value="Genomic_DNA"/>
</dbReference>
<dbReference type="Pfam" id="PF13480">
    <property type="entry name" value="Acetyltransf_6"/>
    <property type="match status" value="1"/>
</dbReference>
<feature type="domain" description="BioF2-like acetyltransferase" evidence="7">
    <location>
        <begin position="152"/>
        <end position="280"/>
    </location>
</feature>
<dbReference type="InterPro" id="IPR016181">
    <property type="entry name" value="Acyl_CoA_acyltransferase"/>
</dbReference>
<evidence type="ECO:0000313" key="8">
    <source>
        <dbReference type="EMBL" id="WKN35821.1"/>
    </source>
</evidence>
<organism evidence="8">
    <name type="scientific">Roseihalotalea indica</name>
    <dbReference type="NCBI Taxonomy" id="2867963"/>
    <lineage>
        <taxon>Bacteria</taxon>
        <taxon>Pseudomonadati</taxon>
        <taxon>Bacteroidota</taxon>
        <taxon>Cytophagia</taxon>
        <taxon>Cytophagales</taxon>
        <taxon>Catalimonadaceae</taxon>
        <taxon>Roseihalotalea</taxon>
    </lineage>
</organism>
<reference evidence="8" key="1">
    <citation type="journal article" date="2023" name="Comput. Struct. Biotechnol. J.">
        <title>Discovery of a novel marine Bacteroidetes with a rich repertoire of carbohydrate-active enzymes.</title>
        <authorList>
            <person name="Chen B."/>
            <person name="Liu G."/>
            <person name="Chen Q."/>
            <person name="Wang H."/>
            <person name="Liu L."/>
            <person name="Tang K."/>
        </authorList>
    </citation>
    <scope>NUCLEOTIDE SEQUENCE</scope>
    <source>
        <strain evidence="8">TK19036</strain>
    </source>
</reference>
<proteinExistence type="inferred from homology"/>
<dbReference type="PANTHER" id="PTHR36174">
    <property type="entry name" value="LIPID II:GLYCINE GLYCYLTRANSFERASE"/>
    <property type="match status" value="1"/>
</dbReference>
<dbReference type="GO" id="GO:0016755">
    <property type="term" value="F:aminoacyltransferase activity"/>
    <property type="evidence" value="ECO:0007669"/>
    <property type="project" value="InterPro"/>
</dbReference>
<dbReference type="AlphaFoldDB" id="A0AA49GP81"/>
<evidence type="ECO:0000256" key="5">
    <source>
        <dbReference type="ARBA" id="ARBA00023315"/>
    </source>
</evidence>
<sequence length="321" mass="37538">MKNISIIAINQSTDELWDYHWEGCSYATFFHARGWYQVWERYEPKYSTKALHVRFSDGKAAVMPASISQKTNTYIMSPGRTYGGWISADELTEEHASLLYDYLKGENIYWRINPYDPHHQIVNHESLQDDDTNVIPLQKDFDELLSRWSSNHKKGVKKGLKENQVKLATTKEEWQAYFSLYQKCLERWGENATSNYSWELFDALYQLSSDHVKLWLTYHQDMIIGGGLCFYGPEHVVCWHSAVDDEYFSRKPIFSMFRESIAHACEQGYRWYDFNPSGGHEGVKKFKQGFATIEMNAPVLKSKTQNGQIRSKIKRVFAQLT</sequence>
<keyword evidence="2" id="KW-0808">Transferase</keyword>
<dbReference type="GO" id="GO:0008360">
    <property type="term" value="P:regulation of cell shape"/>
    <property type="evidence" value="ECO:0007669"/>
    <property type="project" value="UniProtKB-KW"/>
</dbReference>
<evidence type="ECO:0000256" key="6">
    <source>
        <dbReference type="ARBA" id="ARBA00023316"/>
    </source>
</evidence>
<name>A0AA49GP81_9BACT</name>
<accession>A0AA49GP81</accession>
<comment type="similarity">
    <text evidence="1">Belongs to the FemABX family.</text>
</comment>